<evidence type="ECO:0000259" key="10">
    <source>
        <dbReference type="Pfam" id="PF01568"/>
    </source>
</evidence>
<keyword evidence="4" id="KW-0479">Metal-binding</keyword>
<dbReference type="InterPro" id="IPR006655">
    <property type="entry name" value="Mopterin_OxRdtase_prok_CS"/>
</dbReference>
<keyword evidence="7" id="KW-0408">Iron</keyword>
<dbReference type="PROSITE" id="PS00490">
    <property type="entry name" value="MOLYBDOPTERIN_PROK_2"/>
    <property type="match status" value="1"/>
</dbReference>
<dbReference type="AlphaFoldDB" id="L0F5P9"/>
<dbReference type="GO" id="GO:0051536">
    <property type="term" value="F:iron-sulfur cluster binding"/>
    <property type="evidence" value="ECO:0007669"/>
    <property type="project" value="UniProtKB-KW"/>
</dbReference>
<evidence type="ECO:0000256" key="7">
    <source>
        <dbReference type="ARBA" id="ARBA00023004"/>
    </source>
</evidence>
<dbReference type="PROSITE" id="PS51318">
    <property type="entry name" value="TAT"/>
    <property type="match status" value="1"/>
</dbReference>
<dbReference type="PANTHER" id="PTHR43742:SF6">
    <property type="entry name" value="OXIDOREDUCTASE YYAE-RELATED"/>
    <property type="match status" value="1"/>
</dbReference>
<dbReference type="KEGG" id="ddl:Desdi_0756"/>
<dbReference type="Gene3D" id="2.40.40.20">
    <property type="match status" value="1"/>
</dbReference>
<feature type="domain" description="Molybdopterin dinucleotide-binding" evidence="10">
    <location>
        <begin position="667"/>
        <end position="771"/>
    </location>
</feature>
<evidence type="ECO:0000256" key="6">
    <source>
        <dbReference type="ARBA" id="ARBA00023002"/>
    </source>
</evidence>
<dbReference type="RefSeq" id="WP_015261284.1">
    <property type="nucleotide sequence ID" value="NC_019903.1"/>
</dbReference>
<gene>
    <name evidence="11" type="ordered locus">Desdi_0756</name>
</gene>
<dbReference type="Proteomes" id="UP000010797">
    <property type="component" value="Chromosome"/>
</dbReference>
<keyword evidence="12" id="KW-1185">Reference proteome</keyword>
<dbReference type="InterPro" id="IPR009010">
    <property type="entry name" value="Asp_de-COase-like_dom_sf"/>
</dbReference>
<dbReference type="GO" id="GO:0046872">
    <property type="term" value="F:metal ion binding"/>
    <property type="evidence" value="ECO:0007669"/>
    <property type="project" value="UniProtKB-KW"/>
</dbReference>
<name>L0F5P9_DESDL</name>
<evidence type="ECO:0000256" key="5">
    <source>
        <dbReference type="ARBA" id="ARBA00022729"/>
    </source>
</evidence>
<keyword evidence="8" id="KW-0411">Iron-sulfur</keyword>
<dbReference type="STRING" id="871963.Desdi_0756"/>
<evidence type="ECO:0000256" key="1">
    <source>
        <dbReference type="ARBA" id="ARBA00001942"/>
    </source>
</evidence>
<dbReference type="NCBIfam" id="TIGR01409">
    <property type="entry name" value="TAT_signal_seq"/>
    <property type="match status" value="1"/>
</dbReference>
<evidence type="ECO:0000256" key="8">
    <source>
        <dbReference type="ARBA" id="ARBA00023014"/>
    </source>
</evidence>
<comment type="similarity">
    <text evidence="2">Belongs to the prokaryotic molybdopterin-containing oxidoreductase family.</text>
</comment>
<evidence type="ECO:0000256" key="3">
    <source>
        <dbReference type="ARBA" id="ARBA00022505"/>
    </source>
</evidence>
<dbReference type="InterPro" id="IPR006656">
    <property type="entry name" value="Mopterin_OxRdtase"/>
</dbReference>
<evidence type="ECO:0000259" key="9">
    <source>
        <dbReference type="Pfam" id="PF00384"/>
    </source>
</evidence>
<dbReference type="GO" id="GO:0043546">
    <property type="term" value="F:molybdopterin cofactor binding"/>
    <property type="evidence" value="ECO:0007669"/>
    <property type="project" value="InterPro"/>
</dbReference>
<dbReference type="InterPro" id="IPR006657">
    <property type="entry name" value="MoPterin_dinucl-bd_dom"/>
</dbReference>
<dbReference type="eggNOG" id="COG0243">
    <property type="taxonomic scope" value="Bacteria"/>
</dbReference>
<keyword evidence="5" id="KW-0732">Signal</keyword>
<feature type="domain" description="Molybdopterin oxidoreductase" evidence="9">
    <location>
        <begin position="110"/>
        <end position="572"/>
    </location>
</feature>
<dbReference type="SUPFAM" id="SSF50692">
    <property type="entry name" value="ADC-like"/>
    <property type="match status" value="1"/>
</dbReference>
<keyword evidence="6" id="KW-0560">Oxidoreductase</keyword>
<comment type="cofactor">
    <cofactor evidence="1">
        <name>Mo-bis(molybdopterin guanine dinucleotide)</name>
        <dbReference type="ChEBI" id="CHEBI:60539"/>
    </cofactor>
</comment>
<dbReference type="InterPro" id="IPR019546">
    <property type="entry name" value="TAT_signal_bac_arc"/>
</dbReference>
<accession>L0F5P9</accession>
<keyword evidence="3" id="KW-0500">Molybdenum</keyword>
<dbReference type="Gene3D" id="3.30.200.210">
    <property type="match status" value="1"/>
</dbReference>
<proteinExistence type="inferred from homology"/>
<dbReference type="Pfam" id="PF00384">
    <property type="entry name" value="Molybdopterin"/>
    <property type="match status" value="1"/>
</dbReference>
<dbReference type="HOGENOM" id="CLU_000422_13_3_9"/>
<dbReference type="GO" id="GO:0016491">
    <property type="term" value="F:oxidoreductase activity"/>
    <property type="evidence" value="ECO:0007669"/>
    <property type="project" value="UniProtKB-KW"/>
</dbReference>
<dbReference type="InterPro" id="IPR006311">
    <property type="entry name" value="TAT_signal"/>
</dbReference>
<dbReference type="Pfam" id="PF01568">
    <property type="entry name" value="Molydop_binding"/>
    <property type="match status" value="1"/>
</dbReference>
<dbReference type="PANTHER" id="PTHR43742">
    <property type="entry name" value="TRIMETHYLAMINE-N-OXIDE REDUCTASE"/>
    <property type="match status" value="1"/>
</dbReference>
<dbReference type="EMBL" id="CP003344">
    <property type="protein sequence ID" value="AGA68283.1"/>
    <property type="molecule type" value="Genomic_DNA"/>
</dbReference>
<dbReference type="SUPFAM" id="SSF53706">
    <property type="entry name" value="Formate dehydrogenase/DMSO reductase, domains 1-3"/>
    <property type="match status" value="1"/>
</dbReference>
<evidence type="ECO:0000256" key="2">
    <source>
        <dbReference type="ARBA" id="ARBA00010312"/>
    </source>
</evidence>
<dbReference type="Pfam" id="PF10518">
    <property type="entry name" value="TAT_signal"/>
    <property type="match status" value="1"/>
</dbReference>
<evidence type="ECO:0000313" key="12">
    <source>
        <dbReference type="Proteomes" id="UP000010797"/>
    </source>
</evidence>
<dbReference type="Gene3D" id="3.40.228.10">
    <property type="entry name" value="Dimethylsulfoxide Reductase, domain 2"/>
    <property type="match status" value="1"/>
</dbReference>
<dbReference type="Gene3D" id="3.40.50.12440">
    <property type="match status" value="1"/>
</dbReference>
<dbReference type="InterPro" id="IPR050612">
    <property type="entry name" value="Prok_Mopterin_Oxidored"/>
</dbReference>
<sequence>MTNENMTKKKPSGVSRRTFIKGTGAVAAAAAVGGIGITAGMPDVVEGAPVDLSNAKTFTSSCAMECLHHNLKGYVVDGKLVKVETGDDTTKACLRGISRTQWVNNPDRPKMPMLRTGEKGEGKWKEISWDEATDLIVTKIKETQSELGNQGITYKGGSGNFGALTGGVAGAFFNYLGGYTPIVGSLCCQAVTSTMTPMLGTRYEDTRDTIQDSNYIIVWGTNPAVTMQSYFSKYQEAMSKGARLITIDPRLSETAAKSDEWITILPGTDTALGLGMLKIIIEEKLYDQGFLLKHTGVPFLVDKATGDQVKAEDNDTSYMVYDQISKSIVPHDQEGISPALRLDGTPIAEQYNTVFELIYNEAKIWTPEKVQEETDVPAGKVVLLAHEYATAKPAMIVQNMGSFQRTEYGSYAVGVQFYLAAFTGNFGKAGGGVCDAGGVGTTIKVKTAIPSPKPQGEFGQIPSPKLGEYILADKPNKIGFMWVLTTSLMTQFPNTAAVKEALKKIPFVVVVDSLMTSTALYADLVLPCTTIFEDTNLLAHNRSHLVQLMEKAVEPPGEAKSDLEIFTMLAKKLGFGEAFDKSPEEFIEICLEGTGITLEQLKQGPVSPMPQPYIPYPDGKFRTPTEKAELFMPAWKSKGFNPVVTYIRPNEFINGDQALAEKYPLMAVQRKTNRTIHSTFGNLPWISESTRSKAQVLIHPDDASARGIKSGDKVVAYNDRGEHHCIANVQAHIKKGIVALENGWWEQQGGSSSYVTNDFVEPLSGGHSNNNTLVQIRKEA</sequence>
<organism evidence="11 12">
    <name type="scientific">Desulfitobacterium dichloroeliminans (strain LMG P-21439 / DCA1)</name>
    <dbReference type="NCBI Taxonomy" id="871963"/>
    <lineage>
        <taxon>Bacteria</taxon>
        <taxon>Bacillati</taxon>
        <taxon>Bacillota</taxon>
        <taxon>Clostridia</taxon>
        <taxon>Eubacteriales</taxon>
        <taxon>Desulfitobacteriaceae</taxon>
        <taxon>Desulfitobacterium</taxon>
    </lineage>
</organism>
<evidence type="ECO:0000313" key="11">
    <source>
        <dbReference type="EMBL" id="AGA68283.1"/>
    </source>
</evidence>
<reference evidence="12" key="1">
    <citation type="submission" date="2012-02" db="EMBL/GenBank/DDBJ databases">
        <title>Complete sequence of Desulfitobacterium dichloroeliminans LMG P-21439.</title>
        <authorList>
            <person name="Lucas S."/>
            <person name="Han J."/>
            <person name="Lapidus A."/>
            <person name="Cheng J.-F."/>
            <person name="Goodwin L."/>
            <person name="Pitluck S."/>
            <person name="Peters L."/>
            <person name="Ovchinnikova G."/>
            <person name="Teshima H."/>
            <person name="Detter J.C."/>
            <person name="Han C."/>
            <person name="Tapia R."/>
            <person name="Land M."/>
            <person name="Hauser L."/>
            <person name="Kyrpides N."/>
            <person name="Ivanova N."/>
            <person name="Pagani I."/>
            <person name="Kruse T."/>
            <person name="de Vos W.M."/>
            <person name="Boon N."/>
            <person name="Smidt H."/>
            <person name="Woyke T."/>
        </authorList>
    </citation>
    <scope>NUCLEOTIDE SEQUENCE [LARGE SCALE GENOMIC DNA]</scope>
    <source>
        <strain evidence="12">LMG P-21439 / DCA1</strain>
    </source>
</reference>
<evidence type="ECO:0000256" key="4">
    <source>
        <dbReference type="ARBA" id="ARBA00022723"/>
    </source>
</evidence>
<protein>
    <submittedName>
        <fullName evidence="11">Anaerobic dehydrogenase, typically selenocysteine-containing</fullName>
    </submittedName>
</protein>